<dbReference type="KEGG" id="mabb:MASS_1616"/>
<gene>
    <name evidence="1" type="ORF">MASS_1616</name>
</gene>
<evidence type="ECO:0000313" key="1">
    <source>
        <dbReference type="EMBL" id="AGM28218.1"/>
    </source>
</evidence>
<dbReference type="Proteomes" id="UP000013961">
    <property type="component" value="Chromosome"/>
</dbReference>
<accession>A0AB33A931</accession>
<organism evidence="1 2">
    <name type="scientific">Mycobacteroides abscessus subsp. bolletii 50594</name>
    <dbReference type="NCBI Taxonomy" id="1303024"/>
    <lineage>
        <taxon>Bacteria</taxon>
        <taxon>Bacillati</taxon>
        <taxon>Actinomycetota</taxon>
        <taxon>Actinomycetes</taxon>
        <taxon>Mycobacteriales</taxon>
        <taxon>Mycobacteriaceae</taxon>
        <taxon>Mycobacteroides</taxon>
        <taxon>Mycobacteroides abscessus</taxon>
    </lineage>
</organism>
<name>A0AB33A931_9MYCO</name>
<reference evidence="1 2" key="1">
    <citation type="journal article" date="2013" name="Genome Announc.">
        <title>Complete Genome Sequence of Mycobacterium massiliense Clinical Strain Asan 50594, Belonging to the Type II Genotype.</title>
        <authorList>
            <person name="Kim B.J."/>
            <person name="Kim B.R."/>
            <person name="Hong S.H."/>
            <person name="Seok S.H."/>
            <person name="Kook Y.H."/>
            <person name="Kim B.J."/>
        </authorList>
    </citation>
    <scope>NUCLEOTIDE SEQUENCE [LARGE SCALE GENOMIC DNA]</scope>
    <source>
        <strain evidence="1 2">50594</strain>
    </source>
</reference>
<proteinExistence type="predicted"/>
<dbReference type="AlphaFoldDB" id="A0AB33A931"/>
<dbReference type="EMBL" id="CP004374">
    <property type="protein sequence ID" value="AGM28218.1"/>
    <property type="molecule type" value="Genomic_DNA"/>
</dbReference>
<protein>
    <submittedName>
        <fullName evidence="1">Bacteriophage protein</fullName>
    </submittedName>
</protein>
<evidence type="ECO:0000313" key="2">
    <source>
        <dbReference type="Proteomes" id="UP000013961"/>
    </source>
</evidence>
<sequence>MFLVVSSRVVYESGLISGTGVS</sequence>